<evidence type="ECO:0000256" key="6">
    <source>
        <dbReference type="ARBA" id="ARBA00023136"/>
    </source>
</evidence>
<reference evidence="8 9" key="1">
    <citation type="submission" date="2021-12" db="EMBL/GenBank/DDBJ databases">
        <title>Genome sequencing of bacteria with rrn-lacking chromosome and rrn-plasmid.</title>
        <authorList>
            <person name="Anda M."/>
            <person name="Iwasaki W."/>
        </authorList>
    </citation>
    <scope>NUCLEOTIDE SEQUENCE [LARGE SCALE GENOMIC DNA]</scope>
    <source>
        <strain evidence="8 9">NBRC 101262</strain>
    </source>
</reference>
<feature type="transmembrane region" description="Helical" evidence="7">
    <location>
        <begin position="163"/>
        <end position="186"/>
    </location>
</feature>
<proteinExistence type="inferred from homology"/>
<evidence type="ECO:0000313" key="8">
    <source>
        <dbReference type="EMBL" id="BDD00274.1"/>
    </source>
</evidence>
<keyword evidence="6 7" id="KW-0472">Membrane</keyword>
<evidence type="ECO:0000256" key="3">
    <source>
        <dbReference type="ARBA" id="ARBA00022475"/>
    </source>
</evidence>
<gene>
    <name evidence="8" type="primary">yeiH</name>
    <name evidence="8" type="ORF">PEPS_25540</name>
</gene>
<name>A0ABM7VH47_9BACT</name>
<organism evidence="8 9">
    <name type="scientific">Persicobacter psychrovividus</name>
    <dbReference type="NCBI Taxonomy" id="387638"/>
    <lineage>
        <taxon>Bacteria</taxon>
        <taxon>Pseudomonadati</taxon>
        <taxon>Bacteroidota</taxon>
        <taxon>Cytophagia</taxon>
        <taxon>Cytophagales</taxon>
        <taxon>Persicobacteraceae</taxon>
        <taxon>Persicobacter</taxon>
    </lineage>
</organism>
<evidence type="ECO:0000256" key="4">
    <source>
        <dbReference type="ARBA" id="ARBA00022692"/>
    </source>
</evidence>
<comment type="similarity">
    <text evidence="2">Belongs to the UPF0324 family.</text>
</comment>
<sequence>MPFFFFCNVASTQESKEEYMNTLTIAAKPDQKKILWWVVGLFCLSPICSPFIALILGMLLSNFVSTSYQAKSHKWTKILLNTAIVGMGFGMSFKEAMAIGGEGFGITAITISVTLVLGLIFTKVFKLEKEAGLLIACGTAICGGSAIAAVGTTLDAKKEDMSIALGTVFTFNAIALVLFPLLGHLINMSQTHFGWWCAMAIHDTSSVVGAASVYGDKALKLATTVKLARALWIIPVCIGIGWWKKTEHKKLPIPLFLVLFIAVIFFHGYLPYVSSWGPKVNVVSKHLMTLALFWVGTGLHFQTLKKVGWRSFAMGLCLWVIIGCLSLFLIW</sequence>
<feature type="transmembrane region" description="Helical" evidence="7">
    <location>
        <begin position="75"/>
        <end position="93"/>
    </location>
</feature>
<feature type="transmembrane region" description="Helical" evidence="7">
    <location>
        <begin position="286"/>
        <end position="304"/>
    </location>
</feature>
<dbReference type="Pfam" id="PF03601">
    <property type="entry name" value="Cons_hypoth698"/>
    <property type="match status" value="1"/>
</dbReference>
<evidence type="ECO:0000256" key="1">
    <source>
        <dbReference type="ARBA" id="ARBA00004651"/>
    </source>
</evidence>
<accession>A0ABM7VH47</accession>
<keyword evidence="9" id="KW-1185">Reference proteome</keyword>
<evidence type="ECO:0000256" key="2">
    <source>
        <dbReference type="ARBA" id="ARBA00007977"/>
    </source>
</evidence>
<keyword evidence="4 7" id="KW-0812">Transmembrane</keyword>
<evidence type="ECO:0000256" key="7">
    <source>
        <dbReference type="SAM" id="Phobius"/>
    </source>
</evidence>
<dbReference type="PANTHER" id="PTHR30106:SF1">
    <property type="entry name" value="UPF0324 MEMBRANE PROTEIN FN0533"/>
    <property type="match status" value="1"/>
</dbReference>
<dbReference type="Proteomes" id="UP001354989">
    <property type="component" value="Chromosome"/>
</dbReference>
<feature type="transmembrane region" description="Helical" evidence="7">
    <location>
        <begin position="133"/>
        <end position="151"/>
    </location>
</feature>
<feature type="transmembrane region" description="Helical" evidence="7">
    <location>
        <begin position="99"/>
        <end position="121"/>
    </location>
</feature>
<comment type="subcellular location">
    <subcellularLocation>
        <location evidence="1">Cell membrane</location>
        <topology evidence="1">Multi-pass membrane protein</topology>
    </subcellularLocation>
</comment>
<protein>
    <submittedName>
        <fullName evidence="8">Membrane protein</fullName>
    </submittedName>
</protein>
<feature type="transmembrane region" description="Helical" evidence="7">
    <location>
        <begin position="311"/>
        <end position="330"/>
    </location>
</feature>
<feature type="transmembrane region" description="Helical" evidence="7">
    <location>
        <begin position="34"/>
        <end position="63"/>
    </location>
</feature>
<feature type="transmembrane region" description="Helical" evidence="7">
    <location>
        <begin position="255"/>
        <end position="274"/>
    </location>
</feature>
<feature type="transmembrane region" description="Helical" evidence="7">
    <location>
        <begin position="193"/>
        <end position="215"/>
    </location>
</feature>
<keyword evidence="3" id="KW-1003">Cell membrane</keyword>
<keyword evidence="5 7" id="KW-1133">Transmembrane helix</keyword>
<dbReference type="EMBL" id="AP025292">
    <property type="protein sequence ID" value="BDD00274.1"/>
    <property type="molecule type" value="Genomic_DNA"/>
</dbReference>
<dbReference type="InterPro" id="IPR018383">
    <property type="entry name" value="UPF0324_pro"/>
</dbReference>
<dbReference type="PANTHER" id="PTHR30106">
    <property type="entry name" value="INNER MEMBRANE PROTEIN YEIH-RELATED"/>
    <property type="match status" value="1"/>
</dbReference>
<evidence type="ECO:0000256" key="5">
    <source>
        <dbReference type="ARBA" id="ARBA00022989"/>
    </source>
</evidence>
<evidence type="ECO:0000313" key="9">
    <source>
        <dbReference type="Proteomes" id="UP001354989"/>
    </source>
</evidence>
<feature type="transmembrane region" description="Helical" evidence="7">
    <location>
        <begin position="227"/>
        <end position="243"/>
    </location>
</feature>